<keyword evidence="1" id="KW-1003">Cell membrane</keyword>
<organism evidence="7 8">
    <name type="scientific">Branchiostoma lanceolatum</name>
    <name type="common">Common lancelet</name>
    <name type="synonym">Amphioxus lanceolatum</name>
    <dbReference type="NCBI Taxonomy" id="7740"/>
    <lineage>
        <taxon>Eukaryota</taxon>
        <taxon>Metazoa</taxon>
        <taxon>Chordata</taxon>
        <taxon>Cephalochordata</taxon>
        <taxon>Leptocardii</taxon>
        <taxon>Amphioxiformes</taxon>
        <taxon>Branchiostomatidae</taxon>
        <taxon>Branchiostoma</taxon>
    </lineage>
</organism>
<protein>
    <submittedName>
        <fullName evidence="7">Hypp5180 protein</fullName>
    </submittedName>
</protein>
<evidence type="ECO:0000313" key="8">
    <source>
        <dbReference type="Proteomes" id="UP000838412"/>
    </source>
</evidence>
<name>A0A8K0AD18_BRALA</name>
<evidence type="ECO:0000256" key="4">
    <source>
        <dbReference type="ARBA" id="ARBA00023136"/>
    </source>
</evidence>
<dbReference type="EMBL" id="OV696694">
    <property type="protein sequence ID" value="CAH1273694.1"/>
    <property type="molecule type" value="Genomic_DNA"/>
</dbReference>
<evidence type="ECO:0000313" key="7">
    <source>
        <dbReference type="EMBL" id="CAH1273694.1"/>
    </source>
</evidence>
<dbReference type="GO" id="GO:0046872">
    <property type="term" value="F:metal ion binding"/>
    <property type="evidence" value="ECO:0007669"/>
    <property type="project" value="UniProtKB-KW"/>
</dbReference>
<keyword evidence="4" id="KW-0472">Membrane</keyword>
<sequence>MAKCEPSFSLRASGPPPTQWRIWQPDVMGAVPGCDSGRRGRAEIHPRGGGCLKVVETGSPSPRVDPKVAAALTDLFLEEFQLRPEEEVESIEDAEQKDLTGLVEITHPDFAPYDPEPTVNSPGALNKAKAKVYMKKIHQYLKNYTPKPADKQLVWGRENPQNSDYDRPTGNREEEVEVVSIDVYDSPKRQIVALSDCHLVGPKFSQATIDRLLSTMNTFAKDGNLHTLVLLGDMLELWAHPHDGDAMTDQELVEGWQSDESTQKFVQSLLLLVQSGVHVYYILGNHDHNVRPWMADKLGLTRGDRFHLVRGVLVLEVKVEGRQYRVRFEHGHDEDIFNSYGGVAEEDLIGGEPFGYITSRTSGKRDGNPLPVLDKKSASAVALYNLLGSQALHLLCSRDRSEKFMRIILEHCLGRRMTDDDVVFYRDDQYLNLRKYSRFQLLKRCVDRHGLERAFSMYKAAFHDYADFLRTCGEDVVVLGHTHKWTTGRFAGKGDREVLYANTGAWCARVKEPTYVRIVPPTSLEDGLVEVVAVTE</sequence>
<dbReference type="OrthoDB" id="9974421at2759"/>
<accession>A0A8K0AD18</accession>
<evidence type="ECO:0000256" key="1">
    <source>
        <dbReference type="ARBA" id="ARBA00022475"/>
    </source>
</evidence>
<evidence type="ECO:0000256" key="3">
    <source>
        <dbReference type="ARBA" id="ARBA00022723"/>
    </source>
</evidence>
<feature type="domain" description="Calcineurin-like phosphoesterase" evidence="6">
    <location>
        <begin position="191"/>
        <end position="333"/>
    </location>
</feature>
<gene>
    <name evidence="7" type="primary">Hypp5180</name>
    <name evidence="7" type="ORF">BLAG_LOCUS24956</name>
</gene>
<dbReference type="GO" id="GO:0016020">
    <property type="term" value="C:membrane"/>
    <property type="evidence" value="ECO:0007669"/>
    <property type="project" value="GOC"/>
</dbReference>
<dbReference type="InterPro" id="IPR004843">
    <property type="entry name" value="Calcineurin-like_PHP"/>
</dbReference>
<evidence type="ECO:0000259" key="6">
    <source>
        <dbReference type="Pfam" id="PF00149"/>
    </source>
</evidence>
<evidence type="ECO:0000256" key="5">
    <source>
        <dbReference type="ARBA" id="ARBA00023211"/>
    </source>
</evidence>
<dbReference type="Proteomes" id="UP000838412">
    <property type="component" value="Chromosome 9"/>
</dbReference>
<dbReference type="Pfam" id="PF00149">
    <property type="entry name" value="Metallophos"/>
    <property type="match status" value="1"/>
</dbReference>
<dbReference type="InterPro" id="IPR029052">
    <property type="entry name" value="Metallo-depent_PP-like"/>
</dbReference>
<dbReference type="GO" id="GO:0009245">
    <property type="term" value="P:lipid A biosynthetic process"/>
    <property type="evidence" value="ECO:0007669"/>
    <property type="project" value="TreeGrafter"/>
</dbReference>
<dbReference type="GO" id="GO:0008758">
    <property type="term" value="F:UDP-2,3-diacylglucosamine hydrolase activity"/>
    <property type="evidence" value="ECO:0007669"/>
    <property type="project" value="TreeGrafter"/>
</dbReference>
<reference evidence="7" key="1">
    <citation type="submission" date="2022-01" db="EMBL/GenBank/DDBJ databases">
        <authorList>
            <person name="Braso-Vives M."/>
        </authorList>
    </citation>
    <scope>NUCLEOTIDE SEQUENCE</scope>
</reference>
<dbReference type="InterPro" id="IPR043461">
    <property type="entry name" value="LpxH-like"/>
</dbReference>
<dbReference type="AlphaFoldDB" id="A0A8K0AD18"/>
<keyword evidence="5" id="KW-0464">Manganese</keyword>
<proteinExistence type="predicted"/>
<dbReference type="PANTHER" id="PTHR34990">
    <property type="entry name" value="UDP-2,3-DIACYLGLUCOSAMINE HYDROLASE-RELATED"/>
    <property type="match status" value="1"/>
</dbReference>
<keyword evidence="8" id="KW-1185">Reference proteome</keyword>
<keyword evidence="2" id="KW-0997">Cell inner membrane</keyword>
<evidence type="ECO:0000256" key="2">
    <source>
        <dbReference type="ARBA" id="ARBA00022519"/>
    </source>
</evidence>
<keyword evidence="3" id="KW-0479">Metal-binding</keyword>
<dbReference type="Gene3D" id="3.60.21.10">
    <property type="match status" value="1"/>
</dbReference>
<dbReference type="SUPFAM" id="SSF56300">
    <property type="entry name" value="Metallo-dependent phosphatases"/>
    <property type="match status" value="1"/>
</dbReference>